<dbReference type="Pfam" id="PF13687">
    <property type="entry name" value="DUF4153"/>
    <property type="match status" value="1"/>
</dbReference>
<organism evidence="2 3">
    <name type="scientific">Brevibacillus gelatini</name>
    <dbReference type="NCBI Taxonomy" id="1655277"/>
    <lineage>
        <taxon>Bacteria</taxon>
        <taxon>Bacillati</taxon>
        <taxon>Bacillota</taxon>
        <taxon>Bacilli</taxon>
        <taxon>Bacillales</taxon>
        <taxon>Paenibacillaceae</taxon>
        <taxon>Brevibacillus</taxon>
    </lineage>
</organism>
<keyword evidence="3" id="KW-1185">Reference proteome</keyword>
<feature type="transmembrane region" description="Helical" evidence="1">
    <location>
        <begin position="12"/>
        <end position="30"/>
    </location>
</feature>
<feature type="transmembrane region" description="Helical" evidence="1">
    <location>
        <begin position="248"/>
        <end position="278"/>
    </location>
</feature>
<feature type="transmembrane region" description="Helical" evidence="1">
    <location>
        <begin position="36"/>
        <end position="54"/>
    </location>
</feature>
<feature type="transmembrane region" description="Helical" evidence="1">
    <location>
        <begin position="326"/>
        <end position="347"/>
    </location>
</feature>
<name>A0A3M8BCP4_9BACL</name>
<evidence type="ECO:0000256" key="1">
    <source>
        <dbReference type="SAM" id="Phobius"/>
    </source>
</evidence>
<feature type="transmembrane region" description="Helical" evidence="1">
    <location>
        <begin position="66"/>
        <end position="86"/>
    </location>
</feature>
<protein>
    <submittedName>
        <fullName evidence="2">DUF4173 domain-containing protein</fullName>
    </submittedName>
</protein>
<dbReference type="AlphaFoldDB" id="A0A3M8BCP4"/>
<dbReference type="InterPro" id="IPR025291">
    <property type="entry name" value="DUF4153"/>
</dbReference>
<feature type="transmembrane region" description="Helical" evidence="1">
    <location>
        <begin position="160"/>
        <end position="182"/>
    </location>
</feature>
<feature type="transmembrane region" description="Helical" evidence="1">
    <location>
        <begin position="298"/>
        <end position="319"/>
    </location>
</feature>
<proteinExistence type="predicted"/>
<gene>
    <name evidence="2" type="ORF">EDM57_02100</name>
</gene>
<evidence type="ECO:0000313" key="2">
    <source>
        <dbReference type="EMBL" id="RNB61176.1"/>
    </source>
</evidence>
<dbReference type="EMBL" id="RHHS01000008">
    <property type="protein sequence ID" value="RNB61176.1"/>
    <property type="molecule type" value="Genomic_DNA"/>
</dbReference>
<dbReference type="Proteomes" id="UP000268829">
    <property type="component" value="Unassembled WGS sequence"/>
</dbReference>
<sequence length="495" mass="57235">MAEWSHEQKALRRLLLGAAAIGCLWDFLLYGKEFGISYLLFVIAMYALYGWQARWHGQLSFSRKHVYAWLLTVPIVLLASSFALFSNGYFQLLNFALVPLLFVIQTMLLTGRHKAKWYEPGFVGELLEMLFSFTLKHTRLPFALTREWLKGRMNQEKYGVLKKVLIGVGISLPILFVVLTLLSQADQVFGHFLREMPGRMIDLDAVEGAFRLFLIGLVTILVFGYLYSLFGKREEAVEIPLPPKERKLVWDGVILVTVLSIIDFVYAAFTYVQISYLFSGDKATLPDGLTYAEYAKNGFQELVLVTVINFVILLCTMYLVSQTKRLLYRVVQVLLTALTVCTSFILFSAYYRLSLYEQAYGYTHSRLLAHIFMIFLLILFVIALCKIWRHTLSLMKYYAVVSLVSYVLLNYINMDVIIAKNNMERYHATGNIDVAYLGRLSYDVVPYLLELKEDESLREHAVYYLENKREELLANRSWQSFNLSKHRARQLLQLP</sequence>
<comment type="caution">
    <text evidence="2">The sequence shown here is derived from an EMBL/GenBank/DDBJ whole genome shotgun (WGS) entry which is preliminary data.</text>
</comment>
<keyword evidence="1" id="KW-1133">Transmembrane helix</keyword>
<feature type="transmembrane region" description="Helical" evidence="1">
    <location>
        <begin position="397"/>
        <end position="414"/>
    </location>
</feature>
<dbReference type="OrthoDB" id="9767931at2"/>
<feature type="transmembrane region" description="Helical" evidence="1">
    <location>
        <begin position="367"/>
        <end position="385"/>
    </location>
</feature>
<evidence type="ECO:0000313" key="3">
    <source>
        <dbReference type="Proteomes" id="UP000268829"/>
    </source>
</evidence>
<dbReference type="RefSeq" id="WP_122903125.1">
    <property type="nucleotide sequence ID" value="NZ_RHHS01000008.1"/>
</dbReference>
<feature type="transmembrane region" description="Helical" evidence="1">
    <location>
        <begin position="209"/>
        <end position="227"/>
    </location>
</feature>
<feature type="transmembrane region" description="Helical" evidence="1">
    <location>
        <begin position="92"/>
        <end position="110"/>
    </location>
</feature>
<reference evidence="2 3" key="1">
    <citation type="submission" date="2018-10" db="EMBL/GenBank/DDBJ databases">
        <title>Phylogenomics of Brevibacillus.</title>
        <authorList>
            <person name="Dunlap C."/>
        </authorList>
    </citation>
    <scope>NUCLEOTIDE SEQUENCE [LARGE SCALE GENOMIC DNA]</scope>
    <source>
        <strain evidence="2 3">DSM 100115</strain>
    </source>
</reference>
<accession>A0A3M8BCP4</accession>
<keyword evidence="1" id="KW-0472">Membrane</keyword>
<keyword evidence="1" id="KW-0812">Transmembrane</keyword>